<proteinExistence type="predicted"/>
<protein>
    <submittedName>
        <fullName evidence="2">Uncharacterized protein</fullName>
    </submittedName>
</protein>
<dbReference type="Proteomes" id="UP000324585">
    <property type="component" value="Unassembled WGS sequence"/>
</dbReference>
<dbReference type="AlphaFoldDB" id="A0A5J4YHB2"/>
<reference evidence="3" key="1">
    <citation type="journal article" date="2019" name="Nat. Commun.">
        <title>Expansion of phycobilisome linker gene families in mesophilic red algae.</title>
        <authorList>
            <person name="Lee J."/>
            <person name="Kim D."/>
            <person name="Bhattacharya D."/>
            <person name="Yoon H.S."/>
        </authorList>
    </citation>
    <scope>NUCLEOTIDE SEQUENCE [LARGE SCALE GENOMIC DNA]</scope>
    <source>
        <strain evidence="3">CCMP 1328</strain>
    </source>
</reference>
<dbReference type="OrthoDB" id="5376at2759"/>
<dbReference type="EMBL" id="VRMN01000018">
    <property type="protein sequence ID" value="KAA8490799.1"/>
    <property type="molecule type" value="Genomic_DNA"/>
</dbReference>
<feature type="compositionally biased region" description="Acidic residues" evidence="1">
    <location>
        <begin position="144"/>
        <end position="156"/>
    </location>
</feature>
<evidence type="ECO:0000256" key="1">
    <source>
        <dbReference type="SAM" id="MobiDB-lite"/>
    </source>
</evidence>
<dbReference type="Pfam" id="PF07209">
    <property type="entry name" value="DUF1415"/>
    <property type="match status" value="1"/>
</dbReference>
<organism evidence="2 3">
    <name type="scientific">Porphyridium purpureum</name>
    <name type="common">Red alga</name>
    <name type="synonym">Porphyridium cruentum</name>
    <dbReference type="NCBI Taxonomy" id="35688"/>
    <lineage>
        <taxon>Eukaryota</taxon>
        <taxon>Rhodophyta</taxon>
        <taxon>Bangiophyceae</taxon>
        <taxon>Porphyridiales</taxon>
        <taxon>Porphyridiaceae</taxon>
        <taxon>Porphyridium</taxon>
    </lineage>
</organism>
<evidence type="ECO:0000313" key="2">
    <source>
        <dbReference type="EMBL" id="KAA8490799.1"/>
    </source>
</evidence>
<feature type="region of interest" description="Disordered" evidence="1">
    <location>
        <begin position="177"/>
        <end position="199"/>
    </location>
</feature>
<dbReference type="OMA" id="WEDDENS"/>
<sequence>MRAPREWLVRRTGRLRMSHSAPDASSRVAAARQVVDVDASRLGIIDVMLAFWNAVVALSKQPEAVPDLVALQVHGFHELSGNLSIVDRLCGYLNSCSEVCDSFGSHITFSMNHPKASEHHRVAPVPTLVLKKRQSAAASGGDAPSDDAHDDWDDWEDDENSVLSKYAHLLGDHAADASASGLSSGRGEKELSPEHLLGPVPESEQEILQKTFEWVQAVIVDLGVCPFTSSSASRAGVPMGEVRYEIVTQSTPEEVFAAFWREIELMQKTDERALSTTLMITPNFFQYNAEGFDSFCATLTSALTVLNVQKDVQLVFFHPLYCFRDGGNRFGESNQRGATSEDASLTHDTVAANFARRSPFGMINLLRTPQVRAAQRVIPTGLVYKQNDDTMRSIGTSELTRMLRERDWSAVRERRPVDRRSNLVYEAAEKFRRSRNE</sequence>
<accession>A0A5J4YHB2</accession>
<name>A0A5J4YHB2_PORPP</name>
<comment type="caution">
    <text evidence="2">The sequence shown here is derived from an EMBL/GenBank/DDBJ whole genome shotgun (WGS) entry which is preliminary data.</text>
</comment>
<evidence type="ECO:0000313" key="3">
    <source>
        <dbReference type="Proteomes" id="UP000324585"/>
    </source>
</evidence>
<gene>
    <name evidence="2" type="ORF">FVE85_1246</name>
</gene>
<feature type="region of interest" description="Disordered" evidence="1">
    <location>
        <begin position="134"/>
        <end position="156"/>
    </location>
</feature>
<keyword evidence="3" id="KW-1185">Reference proteome</keyword>
<dbReference type="InterPro" id="IPR009858">
    <property type="entry name" value="DUF1415"/>
</dbReference>